<keyword evidence="6" id="KW-1185">Reference proteome</keyword>
<evidence type="ECO:0000259" key="4">
    <source>
        <dbReference type="PROSITE" id="PS01124"/>
    </source>
</evidence>
<dbReference type="Pfam" id="PF12833">
    <property type="entry name" value="HTH_18"/>
    <property type="match status" value="1"/>
</dbReference>
<name>A0ABW6QQ58_9NOCA</name>
<dbReference type="SUPFAM" id="SSF46689">
    <property type="entry name" value="Homeodomain-like"/>
    <property type="match status" value="1"/>
</dbReference>
<keyword evidence="3" id="KW-0804">Transcription</keyword>
<dbReference type="SMART" id="SM00342">
    <property type="entry name" value="HTH_ARAC"/>
    <property type="match status" value="1"/>
</dbReference>
<reference evidence="5 6" key="1">
    <citation type="submission" date="2024-10" db="EMBL/GenBank/DDBJ databases">
        <title>The Natural Products Discovery Center: Release of the First 8490 Sequenced Strains for Exploring Actinobacteria Biosynthetic Diversity.</title>
        <authorList>
            <person name="Kalkreuter E."/>
            <person name="Kautsar S.A."/>
            <person name="Yang D."/>
            <person name="Bader C.D."/>
            <person name="Teijaro C.N."/>
            <person name="Fluegel L."/>
            <person name="Davis C.M."/>
            <person name="Simpson J.R."/>
            <person name="Lauterbach L."/>
            <person name="Steele A.D."/>
            <person name="Gui C."/>
            <person name="Meng S."/>
            <person name="Li G."/>
            <person name="Viehrig K."/>
            <person name="Ye F."/>
            <person name="Su P."/>
            <person name="Kiefer A.F."/>
            <person name="Nichols A."/>
            <person name="Cepeda A.J."/>
            <person name="Yan W."/>
            <person name="Fan B."/>
            <person name="Jiang Y."/>
            <person name="Adhikari A."/>
            <person name="Zheng C.-J."/>
            <person name="Schuster L."/>
            <person name="Cowan T.M."/>
            <person name="Smanski M.J."/>
            <person name="Chevrette M.G."/>
            <person name="De Carvalho L.P.S."/>
            <person name="Shen B."/>
        </authorList>
    </citation>
    <scope>NUCLEOTIDE SEQUENCE [LARGE SCALE GENOMIC DNA]</scope>
    <source>
        <strain evidence="5 6">NPDC003040</strain>
    </source>
</reference>
<dbReference type="CDD" id="cd06124">
    <property type="entry name" value="cupin_NimR-like_N"/>
    <property type="match status" value="1"/>
</dbReference>
<keyword evidence="1" id="KW-0805">Transcription regulation</keyword>
<proteinExistence type="predicted"/>
<dbReference type="Gene3D" id="1.10.10.60">
    <property type="entry name" value="Homeodomain-like"/>
    <property type="match status" value="1"/>
</dbReference>
<dbReference type="Gene3D" id="2.60.120.10">
    <property type="entry name" value="Jelly Rolls"/>
    <property type="match status" value="1"/>
</dbReference>
<dbReference type="InterPro" id="IPR003313">
    <property type="entry name" value="AraC-bd"/>
</dbReference>
<feature type="domain" description="HTH araC/xylS-type" evidence="4">
    <location>
        <begin position="158"/>
        <end position="255"/>
    </location>
</feature>
<accession>A0ABW6QQ58</accession>
<dbReference type="InterPro" id="IPR018060">
    <property type="entry name" value="HTH_AraC"/>
</dbReference>
<dbReference type="Proteomes" id="UP001601948">
    <property type="component" value="Unassembled WGS sequence"/>
</dbReference>
<organism evidence="5 6">
    <name type="scientific">Nocardia suismassiliense</name>
    <dbReference type="NCBI Taxonomy" id="2077092"/>
    <lineage>
        <taxon>Bacteria</taxon>
        <taxon>Bacillati</taxon>
        <taxon>Actinomycetota</taxon>
        <taxon>Actinomycetes</taxon>
        <taxon>Mycobacteriales</taxon>
        <taxon>Nocardiaceae</taxon>
        <taxon>Nocardia</taxon>
    </lineage>
</organism>
<dbReference type="RefSeq" id="WP_387716415.1">
    <property type="nucleotide sequence ID" value="NZ_JBIAPI010000002.1"/>
</dbReference>
<dbReference type="PANTHER" id="PTHR11019:SF199">
    <property type="entry name" value="HTH-TYPE TRANSCRIPTIONAL REGULATOR NIMR"/>
    <property type="match status" value="1"/>
</dbReference>
<evidence type="ECO:0000256" key="2">
    <source>
        <dbReference type="ARBA" id="ARBA00023125"/>
    </source>
</evidence>
<evidence type="ECO:0000256" key="1">
    <source>
        <dbReference type="ARBA" id="ARBA00023015"/>
    </source>
</evidence>
<dbReference type="PANTHER" id="PTHR11019">
    <property type="entry name" value="HTH-TYPE TRANSCRIPTIONAL REGULATOR NIMR"/>
    <property type="match status" value="1"/>
</dbReference>
<sequence>MSRNGHSSIHRVPPGATAMVLGAGVLPAGYWFDTHEHPQHQIAWAARGVIAVEVGDNRWVLPPTRALWIPGGVRHRTGSADGAEMRGIYIEPERCPVAFTAPTMMRVTRLLHELFDHLGAPGTDSARRERAEAVVFDLVEPVDVIPIGAHSPTDPRARQVADALTADPTDDRTLAEFAAAVATSPRTLARLFVAETGISFGQWRTQIRLTASLPLLAANLPIARIAGRVGYATPSAYVAAFRRAVGVSPGKYFAG</sequence>
<protein>
    <submittedName>
        <fullName evidence="5">AraC family transcriptional regulator</fullName>
    </submittedName>
</protein>
<keyword evidence="2" id="KW-0238">DNA-binding</keyword>
<evidence type="ECO:0000256" key="3">
    <source>
        <dbReference type="ARBA" id="ARBA00023163"/>
    </source>
</evidence>
<gene>
    <name evidence="5" type="ORF">ACFYV7_11160</name>
</gene>
<dbReference type="InterPro" id="IPR011051">
    <property type="entry name" value="RmlC_Cupin_sf"/>
</dbReference>
<evidence type="ECO:0000313" key="5">
    <source>
        <dbReference type="EMBL" id="MFF3223343.1"/>
    </source>
</evidence>
<dbReference type="InterPro" id="IPR014710">
    <property type="entry name" value="RmlC-like_jellyroll"/>
</dbReference>
<evidence type="ECO:0000313" key="6">
    <source>
        <dbReference type="Proteomes" id="UP001601948"/>
    </source>
</evidence>
<dbReference type="InterPro" id="IPR009057">
    <property type="entry name" value="Homeodomain-like_sf"/>
</dbReference>
<dbReference type="SUPFAM" id="SSF51182">
    <property type="entry name" value="RmlC-like cupins"/>
    <property type="match status" value="1"/>
</dbReference>
<dbReference type="PROSITE" id="PS01124">
    <property type="entry name" value="HTH_ARAC_FAMILY_2"/>
    <property type="match status" value="1"/>
</dbReference>
<dbReference type="Pfam" id="PF02311">
    <property type="entry name" value="AraC_binding"/>
    <property type="match status" value="1"/>
</dbReference>
<dbReference type="EMBL" id="JBIAPI010000002">
    <property type="protein sequence ID" value="MFF3223343.1"/>
    <property type="molecule type" value="Genomic_DNA"/>
</dbReference>
<comment type="caution">
    <text evidence="5">The sequence shown here is derived from an EMBL/GenBank/DDBJ whole genome shotgun (WGS) entry which is preliminary data.</text>
</comment>